<dbReference type="PROSITE" id="PS51752">
    <property type="entry name" value="JACALIN_LECTIN"/>
    <property type="match status" value="1"/>
</dbReference>
<reference evidence="3" key="1">
    <citation type="submission" date="2021-01" db="EMBL/GenBank/DDBJ databases">
        <authorList>
            <person name="Kaushik A."/>
        </authorList>
    </citation>
    <scope>NUCLEOTIDE SEQUENCE</scope>
    <source>
        <strain evidence="3">AG3-T5</strain>
    </source>
</reference>
<dbReference type="InterPro" id="IPR036691">
    <property type="entry name" value="Endo/exonu/phosph_ase_sf"/>
</dbReference>
<proteinExistence type="predicted"/>
<dbReference type="SMART" id="SM00915">
    <property type="entry name" value="Jacalin"/>
    <property type="match status" value="1"/>
</dbReference>
<dbReference type="AlphaFoldDB" id="A0A8H3C1P8"/>
<dbReference type="InterPro" id="IPR001229">
    <property type="entry name" value="Jacalin-like_lectin_dom"/>
</dbReference>
<dbReference type="EMBL" id="CAJMWW010000469">
    <property type="protein sequence ID" value="CAE6471595.1"/>
    <property type="molecule type" value="Genomic_DNA"/>
</dbReference>
<feature type="signal peptide" evidence="1">
    <location>
        <begin position="1"/>
        <end position="17"/>
    </location>
</feature>
<dbReference type="InterPro" id="IPR036404">
    <property type="entry name" value="Jacalin-like_lectin_dom_sf"/>
</dbReference>
<evidence type="ECO:0000313" key="4">
    <source>
        <dbReference type="Proteomes" id="UP000663841"/>
    </source>
</evidence>
<dbReference type="Gene3D" id="2.100.10.30">
    <property type="entry name" value="Jacalin-like lectin domain"/>
    <property type="match status" value="1"/>
</dbReference>
<accession>A0A8H3C1P8</accession>
<gene>
    <name evidence="3" type="ORF">RDB_LOCUS178305</name>
</gene>
<sequence>MLRRSIVLLAAGSLCLAAPTGPSEQTGASSGTFNVMSIRVDGLPAILDNSGPSDDDKNENAMYIGMKISHNDYGVVNVQEDYSYHKTLYQYDRHQFRTETSGNAPSGSGLNTLSKYNWVDFSRIEWDSCGSACLTPLGFTFMRARLDEGVYIDMVNLDTNHGTGLDDLMAKRWNIRQVSDFIRSQSDGNAVIVFGNTCSLYTRFENNIRLLSTHNGLIDAWVEAIGGNAPATGADITCPKGVPPRISCEDEQKILYRGSPFINLTSSGFYYDTSSFLSPEGNALSSQNPVRVEFGWNLKPGLRQSDPYGGPHGTWFNDLLRIPSAPKLSSITLRGANRLDGLTLTLTSGEKFTHGGSGGVKYTLKLSSDEYIPSFKLCWDKRNGHTRIFYAKATTNKGKIIQAGKWTNQCTTAVAPSGYAVVGTYGQDGHEIDQLGFIYAPQ</sequence>
<dbReference type="SUPFAM" id="SSF51101">
    <property type="entry name" value="Mannose-binding lectins"/>
    <property type="match status" value="1"/>
</dbReference>
<name>A0A8H3C1P8_9AGAM</name>
<dbReference type="SUPFAM" id="SSF56219">
    <property type="entry name" value="DNase I-like"/>
    <property type="match status" value="1"/>
</dbReference>
<dbReference type="Proteomes" id="UP000663841">
    <property type="component" value="Unassembled WGS sequence"/>
</dbReference>
<evidence type="ECO:0000259" key="2">
    <source>
        <dbReference type="PROSITE" id="PS51752"/>
    </source>
</evidence>
<organism evidence="3 4">
    <name type="scientific">Rhizoctonia solani</name>
    <dbReference type="NCBI Taxonomy" id="456999"/>
    <lineage>
        <taxon>Eukaryota</taxon>
        <taxon>Fungi</taxon>
        <taxon>Dikarya</taxon>
        <taxon>Basidiomycota</taxon>
        <taxon>Agaricomycotina</taxon>
        <taxon>Agaricomycetes</taxon>
        <taxon>Cantharellales</taxon>
        <taxon>Ceratobasidiaceae</taxon>
        <taxon>Rhizoctonia</taxon>
    </lineage>
</organism>
<feature type="chain" id="PRO_5034929736" description="Jacalin-type lectin domain-containing protein" evidence="1">
    <location>
        <begin position="18"/>
        <end position="442"/>
    </location>
</feature>
<evidence type="ECO:0000313" key="3">
    <source>
        <dbReference type="EMBL" id="CAE6471595.1"/>
    </source>
</evidence>
<dbReference type="CDD" id="cd09615">
    <property type="entry name" value="Jacalin_EEP"/>
    <property type="match status" value="1"/>
</dbReference>
<evidence type="ECO:0000256" key="1">
    <source>
        <dbReference type="SAM" id="SignalP"/>
    </source>
</evidence>
<feature type="domain" description="Jacalin-type lectin" evidence="2">
    <location>
        <begin position="302"/>
        <end position="441"/>
    </location>
</feature>
<dbReference type="Pfam" id="PF01419">
    <property type="entry name" value="Jacalin"/>
    <property type="match status" value="1"/>
</dbReference>
<keyword evidence="1" id="KW-0732">Signal</keyword>
<protein>
    <recommendedName>
        <fullName evidence="2">Jacalin-type lectin domain-containing protein</fullName>
    </recommendedName>
</protein>
<dbReference type="Gene3D" id="3.60.10.10">
    <property type="entry name" value="Endonuclease/exonuclease/phosphatase"/>
    <property type="match status" value="1"/>
</dbReference>
<comment type="caution">
    <text evidence="3">The sequence shown here is derived from an EMBL/GenBank/DDBJ whole genome shotgun (WGS) entry which is preliminary data.</text>
</comment>